<dbReference type="Proteomes" id="UP000237271">
    <property type="component" value="Unassembled WGS sequence"/>
</dbReference>
<dbReference type="EMBL" id="NCKW01015719">
    <property type="protein sequence ID" value="POM61947.1"/>
    <property type="molecule type" value="Genomic_DNA"/>
</dbReference>
<gene>
    <name evidence="2" type="ORF">PHPALM_28952</name>
</gene>
<dbReference type="OrthoDB" id="97188at2759"/>
<organism evidence="2 3">
    <name type="scientific">Phytophthora palmivora</name>
    <dbReference type="NCBI Taxonomy" id="4796"/>
    <lineage>
        <taxon>Eukaryota</taxon>
        <taxon>Sar</taxon>
        <taxon>Stramenopiles</taxon>
        <taxon>Oomycota</taxon>
        <taxon>Peronosporomycetes</taxon>
        <taxon>Peronosporales</taxon>
        <taxon>Peronosporaceae</taxon>
        <taxon>Phytophthora</taxon>
    </lineage>
</organism>
<evidence type="ECO:0000313" key="3">
    <source>
        <dbReference type="Proteomes" id="UP000237271"/>
    </source>
</evidence>
<feature type="region of interest" description="Disordered" evidence="1">
    <location>
        <begin position="13"/>
        <end position="44"/>
    </location>
</feature>
<evidence type="ECO:0000256" key="1">
    <source>
        <dbReference type="SAM" id="MobiDB-lite"/>
    </source>
</evidence>
<keyword evidence="3" id="KW-1185">Reference proteome</keyword>
<name>A0A2P4X8R7_9STRA</name>
<comment type="caution">
    <text evidence="2">The sequence shown here is derived from an EMBL/GenBank/DDBJ whole genome shotgun (WGS) entry which is preliminary data.</text>
</comment>
<protein>
    <submittedName>
        <fullName evidence="2">Uncharacterized protein</fullName>
    </submittedName>
</protein>
<evidence type="ECO:0000313" key="2">
    <source>
        <dbReference type="EMBL" id="POM61947.1"/>
    </source>
</evidence>
<proteinExistence type="predicted"/>
<dbReference type="AlphaFoldDB" id="A0A2P4X8R7"/>
<accession>A0A2P4X8R7</accession>
<reference evidence="2 3" key="1">
    <citation type="journal article" date="2017" name="Genome Biol. Evol.">
        <title>Phytophthora megakarya and P. palmivora, closely related causal agents of cacao black pod rot, underwent increases in genome sizes and gene numbers by different mechanisms.</title>
        <authorList>
            <person name="Ali S.S."/>
            <person name="Shao J."/>
            <person name="Lary D.J."/>
            <person name="Kronmiller B."/>
            <person name="Shen D."/>
            <person name="Strem M.D."/>
            <person name="Amoako-Attah I."/>
            <person name="Akrofi A.Y."/>
            <person name="Begoude B.A."/>
            <person name="Ten Hoopen G.M."/>
            <person name="Coulibaly K."/>
            <person name="Kebe B.I."/>
            <person name="Melnick R.L."/>
            <person name="Guiltinan M.J."/>
            <person name="Tyler B.M."/>
            <person name="Meinhardt L.W."/>
            <person name="Bailey B.A."/>
        </authorList>
    </citation>
    <scope>NUCLEOTIDE SEQUENCE [LARGE SCALE GENOMIC DNA]</scope>
    <source>
        <strain evidence="3">sbr112.9</strain>
    </source>
</reference>
<sequence>MLRRCLSTKVSRLQHVKKVENGPKNASSQQKPTDRAAEDTNANPMSHFAAFTSMDNYVDVTLIQYNKDHDDSDKKP</sequence>